<gene>
    <name evidence="1" type="ORF">CTRG_02266</name>
</gene>
<reference evidence="1 2" key="1">
    <citation type="journal article" date="2009" name="Nature">
        <title>Evolution of pathogenicity and sexual reproduction in eight Candida genomes.</title>
        <authorList>
            <person name="Butler G."/>
            <person name="Rasmussen M.D."/>
            <person name="Lin M.F."/>
            <person name="Santos M.A."/>
            <person name="Sakthikumar S."/>
            <person name="Munro C.A."/>
            <person name="Rheinbay E."/>
            <person name="Grabherr M."/>
            <person name="Forche A."/>
            <person name="Reedy J.L."/>
            <person name="Agrafioti I."/>
            <person name="Arnaud M.B."/>
            <person name="Bates S."/>
            <person name="Brown A.J."/>
            <person name="Brunke S."/>
            <person name="Costanzo M.C."/>
            <person name="Fitzpatrick D.A."/>
            <person name="de Groot P.W."/>
            <person name="Harris D."/>
            <person name="Hoyer L.L."/>
            <person name="Hube B."/>
            <person name="Klis F.M."/>
            <person name="Kodira C."/>
            <person name="Lennard N."/>
            <person name="Logue M.E."/>
            <person name="Martin R."/>
            <person name="Neiman A.M."/>
            <person name="Nikolaou E."/>
            <person name="Quail M.A."/>
            <person name="Quinn J."/>
            <person name="Santos M.C."/>
            <person name="Schmitzberger F.F."/>
            <person name="Sherlock G."/>
            <person name="Shah P."/>
            <person name="Silverstein K.A."/>
            <person name="Skrzypek M.S."/>
            <person name="Soll D."/>
            <person name="Staggs R."/>
            <person name="Stansfield I."/>
            <person name="Stumpf M.P."/>
            <person name="Sudbery P.E."/>
            <person name="Srikantha T."/>
            <person name="Zeng Q."/>
            <person name="Berman J."/>
            <person name="Berriman M."/>
            <person name="Heitman J."/>
            <person name="Gow N.A."/>
            <person name="Lorenz M.C."/>
            <person name="Birren B.W."/>
            <person name="Kellis M."/>
            <person name="Cuomo C.A."/>
        </authorList>
    </citation>
    <scope>NUCLEOTIDE SEQUENCE [LARGE SCALE GENOMIC DNA]</scope>
    <source>
        <strain evidence="2">ATCC MYA-3404 / T1</strain>
    </source>
</reference>
<evidence type="ECO:0000313" key="1">
    <source>
        <dbReference type="EMBL" id="EER33448.1"/>
    </source>
</evidence>
<dbReference type="KEGG" id="ctp:CTRG_02266"/>
<organism evidence="1 2">
    <name type="scientific">Candida tropicalis (strain ATCC MYA-3404 / T1)</name>
    <name type="common">Yeast</name>
    <dbReference type="NCBI Taxonomy" id="294747"/>
    <lineage>
        <taxon>Eukaryota</taxon>
        <taxon>Fungi</taxon>
        <taxon>Dikarya</taxon>
        <taxon>Ascomycota</taxon>
        <taxon>Saccharomycotina</taxon>
        <taxon>Pichiomycetes</taxon>
        <taxon>Debaryomycetaceae</taxon>
        <taxon>Candida/Lodderomyces clade</taxon>
        <taxon>Candida</taxon>
    </lineage>
</organism>
<protein>
    <submittedName>
        <fullName evidence="1">Uncharacterized protein</fullName>
    </submittedName>
</protein>
<dbReference type="eggNOG" id="ENOG502RPSC">
    <property type="taxonomic scope" value="Eukaryota"/>
</dbReference>
<keyword evidence="2" id="KW-1185">Reference proteome</keyword>
<sequence length="789" mass="91044">MLQRYRIHRQISSLSLLRCQGCYSTRQLATLSTRPTQDMPTFQYQESSIFQPSIRKNPFTPNPSSINILDIPKDITPNPLLNMSIEQLQGLTHEEFDYLNSIPYGTVHEINEISLKIASIIKNNLLSDPKKASQMYLIITNKLLKEKIQKSVYNHFKKREVEVSIWMLISKPRSQKTRQIIRSNIESILESDINDKSNTILHYLSKLASTDIINAIPILLNHHLFDKLINSVSEKNHGLLYSYMFQINIQSQYKFLMDKWKRKLLTSSSLINQYIVQTGYTPPIKYENLPKFEITNLQKSKMIQFLNISDFENFINKGIESNQPLKSIYYLNCMLEKFEKKCMISNNRIIGDSNIKQDVETLLKCLINIIMKFKGGYYCIDILKYMANEGLKPGFEVYHLLLKNLRELGNFNEFVVVLNHMKLDNLSEKQKEIFSNEILSLMEARFPNSPKVIIGYVGAIYGKQGLGILNKLKILSIPYGSGGINEIPSVDIVQIATVDDRLKGLTLNYKSLAHIYQVLLSSIPDVSKSPNIILKLYQEYQSYITASQSSSSSSTTSTTSSKHREQDSVITVFLNHLLRTNEPLTPEHLPITSSFENYEIAKFITNKYYTSITPKLNTISSTNIELLIQTALLKHQDYQFAIKILQISRRFKRPFTFNQIYPFIKYHYDNKNYQDAKLWYDELINSGAISTGYMISDLLRIARKLNWNNIELKFKMNLGMNQKLNKMALHKLQLNPLLMNPLSTTNTTSITEDDEIIEDIISDGNEDDVDDHLMNKDFGNELASVLCKF</sequence>
<dbReference type="HOGENOM" id="CLU_370523_0_0_1"/>
<dbReference type="GeneID" id="8296969"/>
<name>C5M9V4_CANTT</name>
<dbReference type="EMBL" id="GG692397">
    <property type="protein sequence ID" value="EER33448.1"/>
    <property type="molecule type" value="Genomic_DNA"/>
</dbReference>
<proteinExistence type="predicted"/>
<dbReference type="RefSeq" id="XP_002547969.1">
    <property type="nucleotide sequence ID" value="XM_002547923.1"/>
</dbReference>
<evidence type="ECO:0000313" key="2">
    <source>
        <dbReference type="Proteomes" id="UP000002037"/>
    </source>
</evidence>
<dbReference type="Proteomes" id="UP000002037">
    <property type="component" value="Unassembled WGS sequence"/>
</dbReference>
<dbReference type="VEuPathDB" id="FungiDB:CTRG_02266"/>
<dbReference type="OrthoDB" id="4075894at2759"/>
<dbReference type="AlphaFoldDB" id="C5M9V4"/>
<accession>C5M9V4</accession>